<evidence type="ECO:0000256" key="1">
    <source>
        <dbReference type="ARBA" id="ARBA00011764"/>
    </source>
</evidence>
<comment type="function">
    <text evidence="5">Involved in transvection phenomena (= synapsis-dependent gene expression), where the synaptic pairing of chromosomes carrying genes with which zeste interacts influences the expression of these genes. Zeste binds to DNA and stimulates transcription from a nearby promoter.</text>
</comment>
<dbReference type="PANTHER" id="PTHR23098:SF16">
    <property type="entry name" value="REGULATORY PROTEIN ZESTE"/>
    <property type="match status" value="1"/>
</dbReference>
<feature type="coiled-coil region" evidence="6">
    <location>
        <begin position="226"/>
        <end position="253"/>
    </location>
</feature>
<dbReference type="Pfam" id="PF13873">
    <property type="entry name" value="Myb_DNA-bind_5"/>
    <property type="match status" value="1"/>
</dbReference>
<proteinExistence type="predicted"/>
<dbReference type="InterPro" id="IPR028002">
    <property type="entry name" value="Myb_DNA-bind_5"/>
</dbReference>
<dbReference type="InterPro" id="IPR001005">
    <property type="entry name" value="SANT/Myb"/>
</dbReference>
<name>A0A653CV80_CALMS</name>
<evidence type="ECO:0000259" key="7">
    <source>
        <dbReference type="SMART" id="SM00717"/>
    </source>
</evidence>
<evidence type="ECO:0000313" key="9">
    <source>
        <dbReference type="EMBL" id="VEN51778.1"/>
    </source>
</evidence>
<dbReference type="PANTHER" id="PTHR23098">
    <property type="entry name" value="AGAP001331-PA-RELATED"/>
    <property type="match status" value="1"/>
</dbReference>
<keyword evidence="3" id="KW-0805">Transcription regulation</keyword>
<evidence type="ECO:0000256" key="6">
    <source>
        <dbReference type="SAM" id="Coils"/>
    </source>
</evidence>
<dbReference type="SMART" id="SM00717">
    <property type="entry name" value="SANT"/>
    <property type="match status" value="1"/>
</dbReference>
<dbReference type="Gene3D" id="1.10.10.60">
    <property type="entry name" value="Homeodomain-like"/>
    <property type="match status" value="1"/>
</dbReference>
<gene>
    <name evidence="9" type="ORF">CALMAC_LOCUS12132</name>
    <name evidence="8" type="ORF">CALMAC_LOCUS5978</name>
</gene>
<dbReference type="AlphaFoldDB" id="A0A653CV80"/>
<reference evidence="9 10" key="1">
    <citation type="submission" date="2019-01" db="EMBL/GenBank/DDBJ databases">
        <authorList>
            <person name="Sayadi A."/>
        </authorList>
    </citation>
    <scope>NUCLEOTIDE SEQUENCE [LARGE SCALE GENOMIC DNA]</scope>
</reference>
<accession>A0A653CV80</accession>
<feature type="domain" description="Myb-like" evidence="7">
    <location>
        <begin position="10"/>
        <end position="80"/>
    </location>
</feature>
<keyword evidence="10" id="KW-1185">Reference proteome</keyword>
<comment type="subunit">
    <text evidence="1">Self-associates forming complexes of several hundred monomers.</text>
</comment>
<dbReference type="EMBL" id="CAACVG010006912">
    <property type="protein sequence ID" value="VEN42525.1"/>
    <property type="molecule type" value="Genomic_DNA"/>
</dbReference>
<evidence type="ECO:0000256" key="3">
    <source>
        <dbReference type="ARBA" id="ARBA00023015"/>
    </source>
</evidence>
<dbReference type="EMBL" id="CAACVG010009015">
    <property type="protein sequence ID" value="VEN51778.1"/>
    <property type="molecule type" value="Genomic_DNA"/>
</dbReference>
<keyword evidence="6" id="KW-0175">Coiled coil</keyword>
<evidence type="ECO:0000313" key="8">
    <source>
        <dbReference type="EMBL" id="VEN42525.1"/>
    </source>
</evidence>
<sequence length="256" mass="30162">MESNKGKRIRGRNFTDEEELLLIRMVSQFKKIVECKMNDKVNNQDKNEAWRKITQYFNANNSCKRTTEQLRMKYENLKKKAKRMVADSRKSITDTEGGPGQVAILDPVMEAFLEMTNKESVVGLYSPWDSDTQIKQDLIGHERVEVEIFNQDADVLQQSETIQETENISDQLSSCSSISQIQAFDFNDHEIQDDSCKSLKDIYYEKKILLVDEEIKKNRMEQQDILNRREREQEAHKKQMELLELEIQLKQRMLNK</sequence>
<organism evidence="9 10">
    <name type="scientific">Callosobruchus maculatus</name>
    <name type="common">Southern cowpea weevil</name>
    <name type="synonym">Pulse bruchid</name>
    <dbReference type="NCBI Taxonomy" id="64391"/>
    <lineage>
        <taxon>Eukaryota</taxon>
        <taxon>Metazoa</taxon>
        <taxon>Ecdysozoa</taxon>
        <taxon>Arthropoda</taxon>
        <taxon>Hexapoda</taxon>
        <taxon>Insecta</taxon>
        <taxon>Pterygota</taxon>
        <taxon>Neoptera</taxon>
        <taxon>Endopterygota</taxon>
        <taxon>Coleoptera</taxon>
        <taxon>Polyphaga</taxon>
        <taxon>Cucujiformia</taxon>
        <taxon>Chrysomeloidea</taxon>
        <taxon>Chrysomelidae</taxon>
        <taxon>Bruchinae</taxon>
        <taxon>Bruchini</taxon>
        <taxon>Callosobruchus</taxon>
    </lineage>
</organism>
<evidence type="ECO:0000313" key="10">
    <source>
        <dbReference type="Proteomes" id="UP000410492"/>
    </source>
</evidence>
<dbReference type="Proteomes" id="UP000410492">
    <property type="component" value="Unassembled WGS sequence"/>
</dbReference>
<protein>
    <recommendedName>
        <fullName evidence="2">Regulatory protein zeste</fullName>
    </recommendedName>
</protein>
<evidence type="ECO:0000256" key="4">
    <source>
        <dbReference type="ARBA" id="ARBA00023163"/>
    </source>
</evidence>
<keyword evidence="4" id="KW-0804">Transcription</keyword>
<evidence type="ECO:0000256" key="5">
    <source>
        <dbReference type="ARBA" id="ARBA00025466"/>
    </source>
</evidence>
<evidence type="ECO:0000256" key="2">
    <source>
        <dbReference type="ARBA" id="ARBA00016807"/>
    </source>
</evidence>
<dbReference type="OrthoDB" id="6768743at2759"/>
<dbReference type="GO" id="GO:0005634">
    <property type="term" value="C:nucleus"/>
    <property type="evidence" value="ECO:0007669"/>
    <property type="project" value="TreeGrafter"/>
</dbReference>
<feature type="coiled-coil region" evidence="6">
    <location>
        <begin position="60"/>
        <end position="87"/>
    </location>
</feature>